<name>A0AA36ICI8_9DINO</name>
<sequence length="87" mass="9633">MSSDLIRQLRALEKKLSAEASQIQELVRLKKNKNKHYAPHVAEVEKLMEVSKQRLELGKALIRASDKGGKLKSGDKPDGPSKPNGKS</sequence>
<comment type="caution">
    <text evidence="2">The sequence shown here is derived from an EMBL/GenBank/DDBJ whole genome shotgun (WGS) entry which is preliminary data.</text>
</comment>
<evidence type="ECO:0000313" key="2">
    <source>
        <dbReference type="EMBL" id="CAJ1385198.1"/>
    </source>
</evidence>
<feature type="compositionally biased region" description="Basic and acidic residues" evidence="1">
    <location>
        <begin position="64"/>
        <end position="79"/>
    </location>
</feature>
<keyword evidence="3" id="KW-1185">Reference proteome</keyword>
<dbReference type="Proteomes" id="UP001178507">
    <property type="component" value="Unassembled WGS sequence"/>
</dbReference>
<dbReference type="EMBL" id="CAUJNA010001206">
    <property type="protein sequence ID" value="CAJ1385198.1"/>
    <property type="molecule type" value="Genomic_DNA"/>
</dbReference>
<feature type="region of interest" description="Disordered" evidence="1">
    <location>
        <begin position="63"/>
        <end position="87"/>
    </location>
</feature>
<evidence type="ECO:0000256" key="1">
    <source>
        <dbReference type="SAM" id="MobiDB-lite"/>
    </source>
</evidence>
<dbReference type="AlphaFoldDB" id="A0AA36ICI8"/>
<gene>
    <name evidence="2" type="ORF">EVOR1521_LOCUS11851</name>
</gene>
<accession>A0AA36ICI8</accession>
<protein>
    <submittedName>
        <fullName evidence="2">Uncharacterized protein</fullName>
    </submittedName>
</protein>
<organism evidence="2 3">
    <name type="scientific">Effrenium voratum</name>
    <dbReference type="NCBI Taxonomy" id="2562239"/>
    <lineage>
        <taxon>Eukaryota</taxon>
        <taxon>Sar</taxon>
        <taxon>Alveolata</taxon>
        <taxon>Dinophyceae</taxon>
        <taxon>Suessiales</taxon>
        <taxon>Symbiodiniaceae</taxon>
        <taxon>Effrenium</taxon>
    </lineage>
</organism>
<evidence type="ECO:0000313" key="3">
    <source>
        <dbReference type="Proteomes" id="UP001178507"/>
    </source>
</evidence>
<proteinExistence type="predicted"/>
<reference evidence="2" key="1">
    <citation type="submission" date="2023-08" db="EMBL/GenBank/DDBJ databases">
        <authorList>
            <person name="Chen Y."/>
            <person name="Shah S."/>
            <person name="Dougan E. K."/>
            <person name="Thang M."/>
            <person name="Chan C."/>
        </authorList>
    </citation>
    <scope>NUCLEOTIDE SEQUENCE</scope>
</reference>